<evidence type="ECO:0000259" key="1">
    <source>
        <dbReference type="Pfam" id="PF02627"/>
    </source>
</evidence>
<proteinExistence type="predicted"/>
<dbReference type="SUPFAM" id="SSF69118">
    <property type="entry name" value="AhpD-like"/>
    <property type="match status" value="1"/>
</dbReference>
<dbReference type="Gene3D" id="1.20.1290.10">
    <property type="entry name" value="AhpD-like"/>
    <property type="match status" value="1"/>
</dbReference>
<keyword evidence="3" id="KW-1185">Reference proteome</keyword>
<dbReference type="NCBIfam" id="TIGR00778">
    <property type="entry name" value="ahpD_dom"/>
    <property type="match status" value="1"/>
</dbReference>
<evidence type="ECO:0000313" key="2">
    <source>
        <dbReference type="EMBL" id="MBB3090850.1"/>
    </source>
</evidence>
<dbReference type="RefSeq" id="WP_183548279.1">
    <property type="nucleotide sequence ID" value="NZ_BMQT01000010.1"/>
</dbReference>
<keyword evidence="2" id="KW-0560">Oxidoreductase</keyword>
<dbReference type="PANTHER" id="PTHR35446:SF3">
    <property type="entry name" value="CMD DOMAIN-CONTAINING PROTEIN"/>
    <property type="match status" value="1"/>
</dbReference>
<dbReference type="Pfam" id="PF02627">
    <property type="entry name" value="CMD"/>
    <property type="match status" value="1"/>
</dbReference>
<dbReference type="PANTHER" id="PTHR35446">
    <property type="entry name" value="SI:CH211-175M2.5"/>
    <property type="match status" value="1"/>
</dbReference>
<dbReference type="InterPro" id="IPR029032">
    <property type="entry name" value="AhpD-like"/>
</dbReference>
<reference evidence="2 3" key="1">
    <citation type="submission" date="2020-08" db="EMBL/GenBank/DDBJ databases">
        <title>Genomic Encyclopedia of Type Strains, Phase III (KMG-III): the genomes of soil and plant-associated and newly described type strains.</title>
        <authorList>
            <person name="Whitman W."/>
        </authorList>
    </citation>
    <scope>NUCLEOTIDE SEQUENCE [LARGE SCALE GENOMIC DNA]</scope>
    <source>
        <strain evidence="2 3">CECT 3302</strain>
    </source>
</reference>
<protein>
    <submittedName>
        <fullName evidence="2">AhpD family alkylhydroperoxidase</fullName>
    </submittedName>
</protein>
<evidence type="ECO:0000313" key="3">
    <source>
        <dbReference type="Proteomes" id="UP000577707"/>
    </source>
</evidence>
<dbReference type="Proteomes" id="UP000577707">
    <property type="component" value="Unassembled WGS sequence"/>
</dbReference>
<feature type="domain" description="Carboxymuconolactone decarboxylase-like" evidence="1">
    <location>
        <begin position="55"/>
        <end position="120"/>
    </location>
</feature>
<comment type="caution">
    <text evidence="2">The sequence shown here is derived from an EMBL/GenBank/DDBJ whole genome shotgun (WGS) entry which is preliminary data.</text>
</comment>
<dbReference type="InterPro" id="IPR003779">
    <property type="entry name" value="CMD-like"/>
</dbReference>
<organism evidence="2 3">
    <name type="scientific">Nocardioides albus</name>
    <dbReference type="NCBI Taxonomy" id="1841"/>
    <lineage>
        <taxon>Bacteria</taxon>
        <taxon>Bacillati</taxon>
        <taxon>Actinomycetota</taxon>
        <taxon>Actinomycetes</taxon>
        <taxon>Propionibacteriales</taxon>
        <taxon>Nocardioidaceae</taxon>
        <taxon>Nocardioides</taxon>
    </lineage>
</organism>
<dbReference type="GO" id="GO:0051920">
    <property type="term" value="F:peroxiredoxin activity"/>
    <property type="evidence" value="ECO:0007669"/>
    <property type="project" value="InterPro"/>
</dbReference>
<dbReference type="AlphaFoldDB" id="A0A7W5FA53"/>
<dbReference type="InterPro" id="IPR004675">
    <property type="entry name" value="AhpD_core"/>
</dbReference>
<keyword evidence="2" id="KW-0575">Peroxidase</keyword>
<sequence length="180" mass="19427">MPRIPVHTLDSAPEESQVELKALRAQFGKVLNIFGEMAHAPIVLQSYVALQQVFDDYGTFDARTREAIALAVGNADECAYCQAAHTAGGKAAGLTGDQTIAIRRGTVDFDAKLAALLALAREYTLNVGHVQDATWQAALDAGWADEQLTELSAHVTVNLFTNYFNHFVDTEVDLPAAPVL</sequence>
<name>A0A7W5FA53_9ACTN</name>
<accession>A0A7W5FA53</accession>
<gene>
    <name evidence="2" type="ORF">FHS12_003812</name>
</gene>
<dbReference type="EMBL" id="JACHXG010000008">
    <property type="protein sequence ID" value="MBB3090850.1"/>
    <property type="molecule type" value="Genomic_DNA"/>
</dbReference>